<dbReference type="OrthoDB" id="8068875at2759"/>
<reference evidence="3" key="1">
    <citation type="submission" date="2015-07" db="EMBL/GenBank/DDBJ databases">
        <title>MeaNS - Measles Nucleotide Surveillance Program.</title>
        <authorList>
            <person name="Tran T."/>
            <person name="Druce J."/>
        </authorList>
    </citation>
    <scope>NUCLEOTIDE SEQUENCE</scope>
    <source>
        <strain evidence="3">UCB-OBI-ISO-001</strain>
        <tissue evidence="3">Gonad</tissue>
    </source>
</reference>
<dbReference type="PANTHER" id="PTHR15723:SF0">
    <property type="entry name" value="CARBOHYDRATE SULFOTRANSFERASE 15"/>
    <property type="match status" value="1"/>
</dbReference>
<dbReference type="EMBL" id="KQ417398">
    <property type="protein sequence ID" value="KOF92087.1"/>
    <property type="molecule type" value="Genomic_DNA"/>
</dbReference>
<dbReference type="AlphaFoldDB" id="A0A0L8HSA3"/>
<dbReference type="InterPro" id="IPR027417">
    <property type="entry name" value="P-loop_NTPase"/>
</dbReference>
<keyword evidence="1" id="KW-1133">Transmembrane helix</keyword>
<dbReference type="GO" id="GO:0019319">
    <property type="term" value="P:hexose biosynthetic process"/>
    <property type="evidence" value="ECO:0007669"/>
    <property type="project" value="TreeGrafter"/>
</dbReference>
<keyword evidence="1" id="KW-0812">Transmembrane</keyword>
<dbReference type="SUPFAM" id="SSF52540">
    <property type="entry name" value="P-loop containing nucleoside triphosphate hydrolases"/>
    <property type="match status" value="1"/>
</dbReference>
<evidence type="ECO:0000256" key="1">
    <source>
        <dbReference type="SAM" id="Phobius"/>
    </source>
</evidence>
<feature type="transmembrane region" description="Helical" evidence="1">
    <location>
        <begin position="7"/>
        <end position="26"/>
    </location>
</feature>
<evidence type="ECO:0000313" key="3">
    <source>
        <dbReference type="EMBL" id="KOF92087.1"/>
    </source>
</evidence>
<dbReference type="Gene3D" id="3.40.50.300">
    <property type="entry name" value="P-loop containing nucleotide triphosphate hydrolases"/>
    <property type="match status" value="1"/>
</dbReference>
<dbReference type="STRING" id="37653.A0A0L8HSA3"/>
<accession>A0A0L8HSA3</accession>
<dbReference type="Pfam" id="PF00685">
    <property type="entry name" value="Sulfotransfer_1"/>
    <property type="match status" value="1"/>
</dbReference>
<sequence length="427" mass="50483">MIKGKKVLLFCILIVVIYIAFIHNIFRKPLQAQLRVKVNNKKIDIIDLRRHQLRITKENDLIERDVPRYLLNYRNPCWLETIHSAGVYVDNPYLSLTENTQKEMIRLTVKWGKLLSKTNSSTKPKRLRCLPYLYVAGMPKSGTTDFYRRLNVHPDIVKGQRKEPHWWTRMRFSELKRTNRSSINIYIDLFDGAAEKIELDKSHSKITSDSSASTLWDNDFWRSFPGNANLDEPELLNAHYIHHFTPGIKVIVLLRNPIERLFSDYLYFGKFNKSVENFHERVVDTIALYENCFKNETLRKCAYDSKLGLLSGVRLRIGLYWIYLKDWFNVFPVKNFLIIRSEDYKRCVLCVFKKVFRFLGLKKLDKVKERALTSLPPANTRKDATRNIGPIMNETYALLQKFYQPHNEELVKLLNRTAFYWSDDTLD</sequence>
<proteinExistence type="predicted"/>
<dbReference type="GO" id="GO:0050659">
    <property type="term" value="F:N-acetylgalactosamine 4-sulfate 6-O-sulfotransferase activity"/>
    <property type="evidence" value="ECO:0007669"/>
    <property type="project" value="TreeGrafter"/>
</dbReference>
<evidence type="ECO:0000259" key="2">
    <source>
        <dbReference type="Pfam" id="PF00685"/>
    </source>
</evidence>
<dbReference type="InterPro" id="IPR000863">
    <property type="entry name" value="Sulfotransferase_dom"/>
</dbReference>
<dbReference type="OMA" id="DNNAWVH"/>
<gene>
    <name evidence="3" type="ORF">OCBIM_22007281mg</name>
</gene>
<dbReference type="InterPro" id="IPR052654">
    <property type="entry name" value="CS_Sulfotransferase"/>
</dbReference>
<dbReference type="PANTHER" id="PTHR15723">
    <property type="entry name" value="CARBOHYDRATE SULFOTRANSFERASE 15"/>
    <property type="match status" value="1"/>
</dbReference>
<organism evidence="3">
    <name type="scientific">Octopus bimaculoides</name>
    <name type="common">California two-spotted octopus</name>
    <dbReference type="NCBI Taxonomy" id="37653"/>
    <lineage>
        <taxon>Eukaryota</taxon>
        <taxon>Metazoa</taxon>
        <taxon>Spiralia</taxon>
        <taxon>Lophotrochozoa</taxon>
        <taxon>Mollusca</taxon>
        <taxon>Cephalopoda</taxon>
        <taxon>Coleoidea</taxon>
        <taxon>Octopodiformes</taxon>
        <taxon>Octopoda</taxon>
        <taxon>Incirrata</taxon>
        <taxon>Octopodidae</taxon>
        <taxon>Octopus</taxon>
    </lineage>
</organism>
<name>A0A0L8HSA3_OCTBM</name>
<protein>
    <recommendedName>
        <fullName evidence="2">Sulfotransferase domain-containing protein</fullName>
    </recommendedName>
</protein>
<feature type="domain" description="Sulfotransferase" evidence="2">
    <location>
        <begin position="134"/>
        <end position="382"/>
    </location>
</feature>
<keyword evidence="1" id="KW-0472">Membrane</keyword>